<reference evidence="1 2" key="1">
    <citation type="journal article" date="2019" name="Genome Biol. Evol.">
        <title>Insights into the evolution of the New World diploid cottons (Gossypium, subgenus Houzingenia) based on genome sequencing.</title>
        <authorList>
            <person name="Grover C.E."/>
            <person name="Arick M.A. 2nd"/>
            <person name="Thrash A."/>
            <person name="Conover J.L."/>
            <person name="Sanders W.S."/>
            <person name="Peterson D.G."/>
            <person name="Frelichowski J.E."/>
            <person name="Scheffler J.A."/>
            <person name="Scheffler B.E."/>
            <person name="Wendel J.F."/>
        </authorList>
    </citation>
    <scope>NUCLEOTIDE SEQUENCE [LARGE SCALE GENOMIC DNA]</scope>
    <source>
        <strain evidence="1">157</strain>
        <tissue evidence="1">Leaf</tissue>
    </source>
</reference>
<evidence type="ECO:0000313" key="1">
    <source>
        <dbReference type="EMBL" id="MBA0570943.1"/>
    </source>
</evidence>
<keyword evidence="2" id="KW-1185">Reference proteome</keyword>
<gene>
    <name evidence="1" type="ORF">Golob_004541</name>
</gene>
<sequence length="163" mass="18897">KVSGSPVCPRCLNDWETLEHSFRDCITTVEVWNKLNIYRVVGCTFWVLLTERNKYVHDGIKNQAQVIVERINAQLEELDALNKLLLVAQVEIVRWRPLENDFIKINFDGAFQAHSLKSCSGIRRQWRKIDGEQLGEYLGYCEMKIELKVLLGCSPIGENNSEW</sequence>
<feature type="non-terminal residue" evidence="1">
    <location>
        <position position="1"/>
    </location>
</feature>
<dbReference type="AlphaFoldDB" id="A0A7J8N217"/>
<evidence type="ECO:0008006" key="3">
    <source>
        <dbReference type="Google" id="ProtNLM"/>
    </source>
</evidence>
<dbReference type="EMBL" id="JABEZX010000011">
    <property type="protein sequence ID" value="MBA0570943.1"/>
    <property type="molecule type" value="Genomic_DNA"/>
</dbReference>
<name>A0A7J8N217_9ROSI</name>
<feature type="non-terminal residue" evidence="1">
    <location>
        <position position="163"/>
    </location>
</feature>
<protein>
    <recommendedName>
        <fullName evidence="3">Reverse transcriptase zinc-binding domain-containing protein</fullName>
    </recommendedName>
</protein>
<comment type="caution">
    <text evidence="1">The sequence shown here is derived from an EMBL/GenBank/DDBJ whole genome shotgun (WGS) entry which is preliminary data.</text>
</comment>
<proteinExistence type="predicted"/>
<dbReference type="Proteomes" id="UP000593572">
    <property type="component" value="Unassembled WGS sequence"/>
</dbReference>
<accession>A0A7J8N217</accession>
<organism evidence="1 2">
    <name type="scientific">Gossypium lobatum</name>
    <dbReference type="NCBI Taxonomy" id="34289"/>
    <lineage>
        <taxon>Eukaryota</taxon>
        <taxon>Viridiplantae</taxon>
        <taxon>Streptophyta</taxon>
        <taxon>Embryophyta</taxon>
        <taxon>Tracheophyta</taxon>
        <taxon>Spermatophyta</taxon>
        <taxon>Magnoliopsida</taxon>
        <taxon>eudicotyledons</taxon>
        <taxon>Gunneridae</taxon>
        <taxon>Pentapetalae</taxon>
        <taxon>rosids</taxon>
        <taxon>malvids</taxon>
        <taxon>Malvales</taxon>
        <taxon>Malvaceae</taxon>
        <taxon>Malvoideae</taxon>
        <taxon>Gossypium</taxon>
    </lineage>
</organism>
<evidence type="ECO:0000313" key="2">
    <source>
        <dbReference type="Proteomes" id="UP000593572"/>
    </source>
</evidence>